<name>A0A0M3HQV2_ASCLU</name>
<protein>
    <submittedName>
        <fullName evidence="2">Secreted protein</fullName>
    </submittedName>
</protein>
<dbReference type="WBParaSite" id="ALUE_0000455301-mRNA-1">
    <property type="protein sequence ID" value="ALUE_0000455301-mRNA-1"/>
    <property type="gene ID" value="ALUE_0000455301"/>
</dbReference>
<sequence>MRCLRYNSAPTSFVQLVKQARFIPFFSFAVHRVERLRPVFIALIRFRIVSDVFILALVGNIIGITPNFKTSSCVHLSQLLLSSVNRHYAPYPARTSQQLQTLKGAVLHLLSIFRYKKVISTVRKKCSDQKHKAKVCYQYFNACCCVDRLQPKFSTFTAREDQMILL</sequence>
<dbReference type="AlphaFoldDB" id="A0A0M3HQV2"/>
<evidence type="ECO:0000313" key="2">
    <source>
        <dbReference type="WBParaSite" id="ALUE_0000455301-mRNA-1"/>
    </source>
</evidence>
<proteinExistence type="predicted"/>
<accession>A0A0M3HQV2</accession>
<keyword evidence="1" id="KW-1185">Reference proteome</keyword>
<dbReference type="Proteomes" id="UP000036681">
    <property type="component" value="Unplaced"/>
</dbReference>
<organism evidence="1 2">
    <name type="scientific">Ascaris lumbricoides</name>
    <name type="common">Giant roundworm</name>
    <dbReference type="NCBI Taxonomy" id="6252"/>
    <lineage>
        <taxon>Eukaryota</taxon>
        <taxon>Metazoa</taxon>
        <taxon>Ecdysozoa</taxon>
        <taxon>Nematoda</taxon>
        <taxon>Chromadorea</taxon>
        <taxon>Rhabditida</taxon>
        <taxon>Spirurina</taxon>
        <taxon>Ascaridomorpha</taxon>
        <taxon>Ascaridoidea</taxon>
        <taxon>Ascarididae</taxon>
        <taxon>Ascaris</taxon>
    </lineage>
</organism>
<reference evidence="2" key="1">
    <citation type="submission" date="2017-02" db="UniProtKB">
        <authorList>
            <consortium name="WormBaseParasite"/>
        </authorList>
    </citation>
    <scope>IDENTIFICATION</scope>
</reference>
<evidence type="ECO:0000313" key="1">
    <source>
        <dbReference type="Proteomes" id="UP000036681"/>
    </source>
</evidence>